<comment type="caution">
    <text evidence="1">The sequence shown here is derived from an EMBL/GenBank/DDBJ whole genome shotgun (WGS) entry which is preliminary data.</text>
</comment>
<sequence>MKNPWMSMYLSAANRVASTARGQATAAIKREAAKNTRQLTQVWFDSLLPPAGRPRKQRKAK</sequence>
<accession>A0A1A7C1P0</accession>
<gene>
    <name evidence="1" type="ORF">ASR47_101141</name>
</gene>
<dbReference type="STRING" id="1747903.ASR47_101141"/>
<keyword evidence="2" id="KW-1185">Reference proteome</keyword>
<reference evidence="1 2" key="1">
    <citation type="submission" date="2016-04" db="EMBL/GenBank/DDBJ databases">
        <title>Draft genome sequence of Janthinobacterium psychrotolerans sp. nov., isolated from freshwater sediments in Denmark.</title>
        <authorList>
            <person name="Gong X."/>
            <person name="Skrivergaard S."/>
            <person name="Korsgaard B.S."/>
            <person name="Schreiber L."/>
            <person name="Marshall I.P."/>
            <person name="Finster K."/>
            <person name="Schramm A."/>
        </authorList>
    </citation>
    <scope>NUCLEOTIDE SEQUENCE [LARGE SCALE GENOMIC DNA]</scope>
    <source>
        <strain evidence="1 2">S3-2</strain>
    </source>
</reference>
<protein>
    <submittedName>
        <fullName evidence="1">Uncharacterized protein</fullName>
    </submittedName>
</protein>
<name>A0A1A7C1P0_9BURK</name>
<evidence type="ECO:0000313" key="1">
    <source>
        <dbReference type="EMBL" id="OBV39652.1"/>
    </source>
</evidence>
<dbReference type="Proteomes" id="UP000092713">
    <property type="component" value="Unassembled WGS sequence"/>
</dbReference>
<evidence type="ECO:0000313" key="2">
    <source>
        <dbReference type="Proteomes" id="UP000092713"/>
    </source>
</evidence>
<dbReference type="RefSeq" id="WP_065307635.1">
    <property type="nucleotide sequence ID" value="NZ_LOCQ01000052.1"/>
</dbReference>
<dbReference type="AlphaFoldDB" id="A0A1A7C1P0"/>
<dbReference type="OrthoDB" id="8913592at2"/>
<dbReference type="EMBL" id="LOCQ01000052">
    <property type="protein sequence ID" value="OBV39652.1"/>
    <property type="molecule type" value="Genomic_DNA"/>
</dbReference>
<proteinExistence type="predicted"/>
<organism evidence="1 2">
    <name type="scientific">Janthinobacterium psychrotolerans</name>
    <dbReference type="NCBI Taxonomy" id="1747903"/>
    <lineage>
        <taxon>Bacteria</taxon>
        <taxon>Pseudomonadati</taxon>
        <taxon>Pseudomonadota</taxon>
        <taxon>Betaproteobacteria</taxon>
        <taxon>Burkholderiales</taxon>
        <taxon>Oxalobacteraceae</taxon>
        <taxon>Janthinobacterium</taxon>
    </lineage>
</organism>